<name>A0AB39HM26_9BACI</name>
<proteinExistence type="predicted"/>
<accession>A0AB39HM26</accession>
<dbReference type="EMBL" id="CP162599">
    <property type="protein sequence ID" value="XDK31744.1"/>
    <property type="molecule type" value="Genomic_DNA"/>
</dbReference>
<organism evidence="1">
    <name type="scientific">Ornithinibacillus sp. 4-3</name>
    <dbReference type="NCBI Taxonomy" id="3231488"/>
    <lineage>
        <taxon>Bacteria</taxon>
        <taxon>Bacillati</taxon>
        <taxon>Bacillota</taxon>
        <taxon>Bacilli</taxon>
        <taxon>Bacillales</taxon>
        <taxon>Bacillaceae</taxon>
        <taxon>Ornithinibacillus</taxon>
    </lineage>
</organism>
<dbReference type="Gene3D" id="3.90.1200.10">
    <property type="match status" value="1"/>
</dbReference>
<evidence type="ECO:0008006" key="2">
    <source>
        <dbReference type="Google" id="ProtNLM"/>
    </source>
</evidence>
<evidence type="ECO:0000313" key="1">
    <source>
        <dbReference type="EMBL" id="XDK31744.1"/>
    </source>
</evidence>
<reference evidence="1" key="1">
    <citation type="submission" date="2024-07" db="EMBL/GenBank/DDBJ databases">
        <title>Halotolerant mesophilic bacterium Ornithinibacillus sp. 4-3, sp. nov., isolated from soil.</title>
        <authorList>
            <person name="Sidarenka A.V."/>
            <person name="Guliayeva D.E."/>
            <person name="Leanovich S.I."/>
            <person name="Hileuskaya K.S."/>
            <person name="Akhremchuk A.E."/>
            <person name="Sikolenko M.A."/>
            <person name="Valentovich L.N."/>
        </authorList>
    </citation>
    <scope>NUCLEOTIDE SEQUENCE</scope>
    <source>
        <strain evidence="1">4-3</strain>
    </source>
</reference>
<gene>
    <name evidence="1" type="ORF">AB4Y30_12000</name>
</gene>
<dbReference type="GO" id="GO:0042601">
    <property type="term" value="C:endospore-forming forespore"/>
    <property type="evidence" value="ECO:0007669"/>
    <property type="project" value="TreeGrafter"/>
</dbReference>
<dbReference type="SUPFAM" id="SSF56112">
    <property type="entry name" value="Protein kinase-like (PK-like)"/>
    <property type="match status" value="1"/>
</dbReference>
<dbReference type="AlphaFoldDB" id="A0AB39HM26"/>
<dbReference type="InterPro" id="IPR011009">
    <property type="entry name" value="Kinase-like_dom_sf"/>
</dbReference>
<dbReference type="PANTHER" id="PTHR39179:SF2">
    <property type="entry name" value="ENDOSPORE COAT-ASSOCIATED PROTEIN YUTH"/>
    <property type="match status" value="1"/>
</dbReference>
<dbReference type="PANTHER" id="PTHR39179">
    <property type="entry name" value="SPORE COAT PROTEIN I"/>
    <property type="match status" value="1"/>
</dbReference>
<protein>
    <recommendedName>
        <fullName evidence="2">Spore coat protein YutH</fullName>
    </recommendedName>
</protein>
<dbReference type="InterPro" id="IPR047175">
    <property type="entry name" value="CotS-like"/>
</dbReference>
<dbReference type="RefSeq" id="WP_368652470.1">
    <property type="nucleotide sequence ID" value="NZ_CP162599.1"/>
</dbReference>
<sequence>MQELLSIYYGIEVNESIVIADKIGWRNKEYTYFTISGMNKEEIFMEQASAAVFLHYNGYPQIALPIQNNFGEWLTRWNDQYYMVLFTWDKPLLPDEHHGVKLANFHKKSQHYPYQPMVISNFKQWKDLWIERLTNLEKQIIEVTQKQSEEKYRYMLNIMPYIIGICENAIQYIREAEQEEYYAATDKAAITFIRYQHQLTQEIIWLDEFVYDYPIRDVTEYIRNLFLSLEDSAVEEAWNFLRGYESVLPFSKLSWRLLIGRLLFPIHIMDQVTDCLSYGQEELFDLLKQRIENQSDYEQKLKRLFQIIGQNNETLLLPVVKWI</sequence>